<proteinExistence type="inferred from homology"/>
<evidence type="ECO:0000256" key="6">
    <source>
        <dbReference type="ARBA" id="ARBA00025747"/>
    </source>
</evidence>
<comment type="similarity">
    <text evidence="6">Belongs to the XRCC4-XLF family. XLF subfamily.</text>
</comment>
<dbReference type="PANTHER" id="PTHR32235:SF1">
    <property type="entry name" value="NON-HOMOLOGOUS END-JOINING FACTOR 1"/>
    <property type="match status" value="1"/>
</dbReference>
<keyword evidence="4" id="KW-0234">DNA repair</keyword>
<evidence type="ECO:0000313" key="9">
    <source>
        <dbReference type="EMBL" id="KAL1492353.1"/>
    </source>
</evidence>
<dbReference type="InterPro" id="IPR038051">
    <property type="entry name" value="XRCC4-like_N_sf"/>
</dbReference>
<dbReference type="Gene3D" id="2.170.210.10">
    <property type="entry name" value="DNA double-strand break repair and VJ recombination XRCC4, N-terminal"/>
    <property type="match status" value="1"/>
</dbReference>
<gene>
    <name evidence="9" type="ORF">ABEB36_010612</name>
</gene>
<evidence type="ECO:0000259" key="8">
    <source>
        <dbReference type="Pfam" id="PF09302"/>
    </source>
</evidence>
<dbReference type="GO" id="GO:0006303">
    <property type="term" value="P:double-strand break repair via nonhomologous end joining"/>
    <property type="evidence" value="ECO:0007669"/>
    <property type="project" value="UniProtKB-ARBA"/>
</dbReference>
<dbReference type="Proteomes" id="UP001566132">
    <property type="component" value="Unassembled WGS sequence"/>
</dbReference>
<keyword evidence="10" id="KW-1185">Reference proteome</keyword>
<keyword evidence="2" id="KW-0227">DNA damage</keyword>
<evidence type="ECO:0000256" key="7">
    <source>
        <dbReference type="ARBA" id="ARBA00044529"/>
    </source>
</evidence>
<protein>
    <recommendedName>
        <fullName evidence="7">Non-homologous end-joining factor 1</fullName>
    </recommendedName>
</protein>
<organism evidence="9 10">
    <name type="scientific">Hypothenemus hampei</name>
    <name type="common">Coffee berry borer</name>
    <dbReference type="NCBI Taxonomy" id="57062"/>
    <lineage>
        <taxon>Eukaryota</taxon>
        <taxon>Metazoa</taxon>
        <taxon>Ecdysozoa</taxon>
        <taxon>Arthropoda</taxon>
        <taxon>Hexapoda</taxon>
        <taxon>Insecta</taxon>
        <taxon>Pterygota</taxon>
        <taxon>Neoptera</taxon>
        <taxon>Endopterygota</taxon>
        <taxon>Coleoptera</taxon>
        <taxon>Polyphaga</taxon>
        <taxon>Cucujiformia</taxon>
        <taxon>Curculionidae</taxon>
        <taxon>Scolytinae</taxon>
        <taxon>Hypothenemus</taxon>
    </lineage>
</organism>
<comment type="caution">
    <text evidence="9">The sequence shown here is derived from an EMBL/GenBank/DDBJ whole genome shotgun (WGS) entry which is preliminary data.</text>
</comment>
<dbReference type="AlphaFoldDB" id="A0ABD1ECH3"/>
<dbReference type="PANTHER" id="PTHR32235">
    <property type="entry name" value="NON-HOMOLOGOUS END-JOINING FACTOR 1"/>
    <property type="match status" value="1"/>
</dbReference>
<dbReference type="GO" id="GO:0005634">
    <property type="term" value="C:nucleus"/>
    <property type="evidence" value="ECO:0007669"/>
    <property type="project" value="UniProtKB-SubCell"/>
</dbReference>
<evidence type="ECO:0000256" key="3">
    <source>
        <dbReference type="ARBA" id="ARBA00023125"/>
    </source>
</evidence>
<comment type="subcellular location">
    <subcellularLocation>
        <location evidence="1">Nucleus</location>
    </subcellularLocation>
</comment>
<dbReference type="InterPro" id="IPR052287">
    <property type="entry name" value="NHEJ_factor"/>
</dbReference>
<feature type="domain" description="XLF-like N-terminal" evidence="8">
    <location>
        <begin position="1"/>
        <end position="95"/>
    </location>
</feature>
<evidence type="ECO:0000256" key="1">
    <source>
        <dbReference type="ARBA" id="ARBA00004123"/>
    </source>
</evidence>
<dbReference type="EMBL" id="JBDJPC010000008">
    <property type="protein sequence ID" value="KAL1492353.1"/>
    <property type="molecule type" value="Genomic_DNA"/>
</dbReference>
<evidence type="ECO:0000256" key="4">
    <source>
        <dbReference type="ARBA" id="ARBA00023204"/>
    </source>
</evidence>
<evidence type="ECO:0000256" key="2">
    <source>
        <dbReference type="ARBA" id="ARBA00022763"/>
    </source>
</evidence>
<reference evidence="9 10" key="1">
    <citation type="submission" date="2024-05" db="EMBL/GenBank/DDBJ databases">
        <title>Genetic variation in Jamaican populations of the coffee berry borer (Hypothenemus hampei).</title>
        <authorList>
            <person name="Errbii M."/>
            <person name="Myrie A."/>
        </authorList>
    </citation>
    <scope>NUCLEOTIDE SEQUENCE [LARGE SCALE GENOMIC DNA]</scope>
    <source>
        <strain evidence="9">JA-Hopewell-2020-01-JO</strain>
        <tissue evidence="9">Whole body</tissue>
    </source>
</reference>
<dbReference type="Gene3D" id="1.10.287.450">
    <property type="entry name" value="Helix hairpin bin"/>
    <property type="match status" value="1"/>
</dbReference>
<evidence type="ECO:0000256" key="5">
    <source>
        <dbReference type="ARBA" id="ARBA00023242"/>
    </source>
</evidence>
<dbReference type="InterPro" id="IPR015381">
    <property type="entry name" value="XLF-like_N"/>
</dbReference>
<name>A0ABD1ECH3_HYPHA</name>
<accession>A0ABD1ECH3</accession>
<keyword evidence="5" id="KW-0539">Nucleus</keyword>
<dbReference type="Pfam" id="PF09302">
    <property type="entry name" value="XLF"/>
    <property type="match status" value="1"/>
</dbReference>
<keyword evidence="3" id="KW-0238">DNA-binding</keyword>
<dbReference type="GO" id="GO:0003677">
    <property type="term" value="F:DNA binding"/>
    <property type="evidence" value="ECO:0007669"/>
    <property type="project" value="UniProtKB-KW"/>
</dbReference>
<sequence>MWRLFSDNKDFYMLRVQNEGNSINLSVTDLLLIWRSQLSESEIVKNFKENNSNVSAGNEDILSGFFDLIKDSTIGTIFINEKNKEFVEVILENSEDSAMATSKITYKFKLCKAEQQQFRNELTVPSIQTIYLLEKQKELLLSVIKKKDRELEEYKMEKGGLISRSDLITEKFDSCVLDSDEQETGFFNLFTKQQNEDFWLKLTENNGEIKKSNLRHLEAFGQYFRLKAMDGGSLPWISFYGGL</sequence>
<evidence type="ECO:0000313" key="10">
    <source>
        <dbReference type="Proteomes" id="UP001566132"/>
    </source>
</evidence>